<dbReference type="SUPFAM" id="SSF81345">
    <property type="entry name" value="ABC transporter involved in vitamin B12 uptake, BtuC"/>
    <property type="match status" value="1"/>
</dbReference>
<sequence length="326" mass="33756">MTRIVLALLLALACLCFVALGVGEYAVSWREVFAVLTKRTAAQDALVVLDLRLPRVLLALGVGAALAVAGTVTQAVLRNPLAEPGLLGINGGAALASVIFIAATGGAATQYLPLAGFAGATAMAVAIYALSWRASTSSLRIIFMGIGLGALAGATVTIVIAFAEIRDVQRALIWLAGSIYHADWTVVRVLTLWLILPFLLILASARELDLMSLGDHPARSLGLRVDHARAWAILMCTALAGAAVSAAGTIGFVGLIAPHLARRLVGPRHLHLVPVAALIGAALVLTADLIGRTVLAPVQFPAGLVTALIGAPFFGYLLWGRRHAAA</sequence>
<protein>
    <submittedName>
        <fullName evidence="9">Putative siderophore transport system permease protein YfhA</fullName>
    </submittedName>
</protein>
<comment type="similarity">
    <text evidence="2">Belongs to the binding-protein-dependent transport system permease family. FecCD subfamily.</text>
</comment>
<proteinExistence type="inferred from homology"/>
<dbReference type="InterPro" id="IPR037294">
    <property type="entry name" value="ABC_BtuC-like"/>
</dbReference>
<dbReference type="GO" id="GO:0033214">
    <property type="term" value="P:siderophore-iron import into cell"/>
    <property type="evidence" value="ECO:0007669"/>
    <property type="project" value="TreeGrafter"/>
</dbReference>
<feature type="transmembrane region" description="Helical" evidence="8">
    <location>
        <begin position="56"/>
        <end position="77"/>
    </location>
</feature>
<evidence type="ECO:0000256" key="5">
    <source>
        <dbReference type="ARBA" id="ARBA00022692"/>
    </source>
</evidence>
<feature type="transmembrane region" description="Helical" evidence="8">
    <location>
        <begin position="230"/>
        <end position="257"/>
    </location>
</feature>
<keyword evidence="7 8" id="KW-0472">Membrane</keyword>
<evidence type="ECO:0000313" key="10">
    <source>
        <dbReference type="Proteomes" id="UP000433050"/>
    </source>
</evidence>
<dbReference type="Proteomes" id="UP000433050">
    <property type="component" value="Unassembled WGS sequence"/>
</dbReference>
<keyword evidence="4" id="KW-1003">Cell membrane</keyword>
<dbReference type="Gene3D" id="1.10.3470.10">
    <property type="entry name" value="ABC transporter involved in vitamin B12 uptake, BtuC"/>
    <property type="match status" value="1"/>
</dbReference>
<evidence type="ECO:0000256" key="7">
    <source>
        <dbReference type="ARBA" id="ARBA00023136"/>
    </source>
</evidence>
<dbReference type="EMBL" id="CACSAS010000001">
    <property type="protein sequence ID" value="CAA0112615.1"/>
    <property type="molecule type" value="Genomic_DNA"/>
</dbReference>
<feature type="transmembrane region" description="Helical" evidence="8">
    <location>
        <begin position="142"/>
        <end position="165"/>
    </location>
</feature>
<evidence type="ECO:0000256" key="2">
    <source>
        <dbReference type="ARBA" id="ARBA00007935"/>
    </source>
</evidence>
<organism evidence="9 10">
    <name type="scientific">Starkeya nomas</name>
    <dbReference type="NCBI Taxonomy" id="2666134"/>
    <lineage>
        <taxon>Bacteria</taxon>
        <taxon>Pseudomonadati</taxon>
        <taxon>Pseudomonadota</taxon>
        <taxon>Alphaproteobacteria</taxon>
        <taxon>Hyphomicrobiales</taxon>
        <taxon>Xanthobacteraceae</taxon>
        <taxon>Starkeya</taxon>
    </lineage>
</organism>
<evidence type="ECO:0000256" key="6">
    <source>
        <dbReference type="ARBA" id="ARBA00022989"/>
    </source>
</evidence>
<dbReference type="AlphaFoldDB" id="A0A5S9Q5Y4"/>
<keyword evidence="10" id="KW-1185">Reference proteome</keyword>
<gene>
    <name evidence="9" type="primary">yfhA</name>
    <name evidence="9" type="ORF">STARVERO_04077</name>
</gene>
<reference evidence="9 10" key="1">
    <citation type="submission" date="2019-12" db="EMBL/GenBank/DDBJ databases">
        <authorList>
            <person name="Reyes-Prieto M."/>
        </authorList>
    </citation>
    <scope>NUCLEOTIDE SEQUENCE [LARGE SCALE GENOMIC DNA]</scope>
    <source>
        <strain evidence="9">HF14-78462</strain>
    </source>
</reference>
<dbReference type="InterPro" id="IPR000522">
    <property type="entry name" value="ABC_transptr_permease_BtuC"/>
</dbReference>
<keyword evidence="3" id="KW-0813">Transport</keyword>
<dbReference type="FunFam" id="1.10.3470.10:FF:000001">
    <property type="entry name" value="Vitamin B12 ABC transporter permease BtuC"/>
    <property type="match status" value="1"/>
</dbReference>
<accession>A0A5S9Q5Y4</accession>
<dbReference type="PANTHER" id="PTHR30472:SF25">
    <property type="entry name" value="ABC TRANSPORTER PERMEASE PROTEIN MJ0876-RELATED"/>
    <property type="match status" value="1"/>
</dbReference>
<keyword evidence="5 8" id="KW-0812">Transmembrane</keyword>
<name>A0A5S9Q5Y4_9HYPH</name>
<evidence type="ECO:0000313" key="9">
    <source>
        <dbReference type="EMBL" id="CAA0112615.1"/>
    </source>
</evidence>
<dbReference type="GO" id="GO:0022857">
    <property type="term" value="F:transmembrane transporter activity"/>
    <property type="evidence" value="ECO:0007669"/>
    <property type="project" value="InterPro"/>
</dbReference>
<evidence type="ECO:0000256" key="3">
    <source>
        <dbReference type="ARBA" id="ARBA00022448"/>
    </source>
</evidence>
<evidence type="ECO:0000256" key="4">
    <source>
        <dbReference type="ARBA" id="ARBA00022475"/>
    </source>
</evidence>
<evidence type="ECO:0000256" key="8">
    <source>
        <dbReference type="SAM" id="Phobius"/>
    </source>
</evidence>
<feature type="transmembrane region" description="Helical" evidence="8">
    <location>
        <begin position="185"/>
        <end position="203"/>
    </location>
</feature>
<dbReference type="CDD" id="cd06550">
    <property type="entry name" value="TM_ABC_iron-siderophores_like"/>
    <property type="match status" value="1"/>
</dbReference>
<dbReference type="RefSeq" id="WP_159601198.1">
    <property type="nucleotide sequence ID" value="NZ_CACSAS010000001.1"/>
</dbReference>
<feature type="transmembrane region" description="Helical" evidence="8">
    <location>
        <begin position="302"/>
        <end position="319"/>
    </location>
</feature>
<dbReference type="PANTHER" id="PTHR30472">
    <property type="entry name" value="FERRIC ENTEROBACTIN TRANSPORT SYSTEM PERMEASE PROTEIN"/>
    <property type="match status" value="1"/>
</dbReference>
<dbReference type="Pfam" id="PF01032">
    <property type="entry name" value="FecCD"/>
    <property type="match status" value="1"/>
</dbReference>
<dbReference type="GO" id="GO:0005886">
    <property type="term" value="C:plasma membrane"/>
    <property type="evidence" value="ECO:0007669"/>
    <property type="project" value="UniProtKB-SubCell"/>
</dbReference>
<keyword evidence="6 8" id="KW-1133">Transmembrane helix</keyword>
<feature type="transmembrane region" description="Helical" evidence="8">
    <location>
        <begin position="84"/>
        <end position="105"/>
    </location>
</feature>
<evidence type="ECO:0000256" key="1">
    <source>
        <dbReference type="ARBA" id="ARBA00004651"/>
    </source>
</evidence>
<feature type="transmembrane region" description="Helical" evidence="8">
    <location>
        <begin position="269"/>
        <end position="290"/>
    </location>
</feature>
<comment type="subcellular location">
    <subcellularLocation>
        <location evidence="1">Cell membrane</location>
        <topology evidence="1">Multi-pass membrane protein</topology>
    </subcellularLocation>
</comment>